<evidence type="ECO:0000256" key="2">
    <source>
        <dbReference type="SAM" id="SignalP"/>
    </source>
</evidence>
<accession>A0ABQ8XSE4</accession>
<sequence>MKTYLFVIAILVLGSFVFCANDDDDTSGDGNKYTMNLYNNKNCEGSKDGQYQFQNRERKKAKDNKFYQVETGSGEKFQFRRCKDEDDEDCEEVTTFELGECKPITDIEDEETLKKLLADEDDSWGDTQSFEFSGSFITRFSLTFFAFSIIFFFI</sequence>
<evidence type="ECO:0000256" key="1">
    <source>
        <dbReference type="SAM" id="Phobius"/>
    </source>
</evidence>
<feature type="transmembrane region" description="Helical" evidence="1">
    <location>
        <begin position="136"/>
        <end position="153"/>
    </location>
</feature>
<proteinExistence type="predicted"/>
<reference evidence="3" key="1">
    <citation type="submission" date="2022-08" db="EMBL/GenBank/DDBJ databases">
        <title>Novel sulfate-reducing endosymbionts in the free-living metamonad Anaeramoeba.</title>
        <authorList>
            <person name="Jerlstrom-Hultqvist J."/>
            <person name="Cepicka I."/>
            <person name="Gallot-Lavallee L."/>
            <person name="Salas-Leiva D."/>
            <person name="Curtis B.A."/>
            <person name="Zahonova K."/>
            <person name="Pipaliya S."/>
            <person name="Dacks J."/>
            <person name="Roger A.J."/>
        </authorList>
    </citation>
    <scope>NUCLEOTIDE SEQUENCE</scope>
    <source>
        <strain evidence="3">Schooner1</strain>
    </source>
</reference>
<feature type="chain" id="PRO_5045356748" evidence="2">
    <location>
        <begin position="20"/>
        <end position="154"/>
    </location>
</feature>
<name>A0ABQ8XSE4_9EUKA</name>
<evidence type="ECO:0000313" key="4">
    <source>
        <dbReference type="Proteomes" id="UP001150062"/>
    </source>
</evidence>
<keyword evidence="2" id="KW-0732">Signal</keyword>
<protein>
    <submittedName>
        <fullName evidence="3">Uncharacterized protein</fullName>
    </submittedName>
</protein>
<dbReference type="EMBL" id="JAOAOG010000266">
    <property type="protein sequence ID" value="KAJ6235025.1"/>
    <property type="molecule type" value="Genomic_DNA"/>
</dbReference>
<keyword evidence="1" id="KW-0812">Transmembrane</keyword>
<feature type="signal peptide" evidence="2">
    <location>
        <begin position="1"/>
        <end position="19"/>
    </location>
</feature>
<keyword evidence="1" id="KW-1133">Transmembrane helix</keyword>
<dbReference type="Proteomes" id="UP001150062">
    <property type="component" value="Unassembled WGS sequence"/>
</dbReference>
<comment type="caution">
    <text evidence="3">The sequence shown here is derived from an EMBL/GenBank/DDBJ whole genome shotgun (WGS) entry which is preliminary data.</text>
</comment>
<gene>
    <name evidence="3" type="ORF">M0813_29005</name>
</gene>
<evidence type="ECO:0000313" key="3">
    <source>
        <dbReference type="EMBL" id="KAJ6235025.1"/>
    </source>
</evidence>
<organism evidence="3 4">
    <name type="scientific">Anaeramoeba flamelloides</name>
    <dbReference type="NCBI Taxonomy" id="1746091"/>
    <lineage>
        <taxon>Eukaryota</taxon>
        <taxon>Metamonada</taxon>
        <taxon>Anaeramoebidae</taxon>
        <taxon>Anaeramoeba</taxon>
    </lineage>
</organism>
<keyword evidence="4" id="KW-1185">Reference proteome</keyword>
<keyword evidence="1" id="KW-0472">Membrane</keyword>